<organism evidence="2 3">
    <name type="scientific">Pyramidobacter piscolens W5455</name>
    <dbReference type="NCBI Taxonomy" id="352165"/>
    <lineage>
        <taxon>Bacteria</taxon>
        <taxon>Thermotogati</taxon>
        <taxon>Synergistota</taxon>
        <taxon>Synergistia</taxon>
        <taxon>Synergistales</taxon>
        <taxon>Dethiosulfovibrionaceae</taxon>
        <taxon>Pyramidobacter</taxon>
    </lineage>
</organism>
<keyword evidence="1" id="KW-0472">Membrane</keyword>
<evidence type="ECO:0000256" key="1">
    <source>
        <dbReference type="SAM" id="Phobius"/>
    </source>
</evidence>
<dbReference type="Proteomes" id="UP000006462">
    <property type="component" value="Unassembled WGS sequence"/>
</dbReference>
<comment type="caution">
    <text evidence="2">The sequence shown here is derived from an EMBL/GenBank/DDBJ whole genome shotgun (WGS) entry which is preliminary data.</text>
</comment>
<sequence length="55" mass="6690">MEKAESLRSAARRFYLKKRFSQTLRTFIFCPVILQRYFVYLVRKNVILVSVAYRI</sequence>
<protein>
    <submittedName>
        <fullName evidence="2">Uncharacterized protein</fullName>
    </submittedName>
</protein>
<proteinExistence type="predicted"/>
<dbReference type="EMBL" id="ADFP01000126">
    <property type="protein sequence ID" value="EFB89593.1"/>
    <property type="molecule type" value="Genomic_DNA"/>
</dbReference>
<name>A0ABP2HQ81_9BACT</name>
<accession>A0ABP2HQ81</accession>
<keyword evidence="1" id="KW-1133">Transmembrane helix</keyword>
<gene>
    <name evidence="2" type="ORF">HMPREF7215_1130</name>
</gene>
<evidence type="ECO:0000313" key="2">
    <source>
        <dbReference type="EMBL" id="EFB89593.1"/>
    </source>
</evidence>
<keyword evidence="1" id="KW-0812">Transmembrane</keyword>
<feature type="transmembrane region" description="Helical" evidence="1">
    <location>
        <begin position="20"/>
        <end position="38"/>
    </location>
</feature>
<evidence type="ECO:0000313" key="3">
    <source>
        <dbReference type="Proteomes" id="UP000006462"/>
    </source>
</evidence>
<reference evidence="2 3" key="1">
    <citation type="submission" date="2009-12" db="EMBL/GenBank/DDBJ databases">
        <authorList>
            <person name="Shrivastava S."/>
            <person name="Madupu R."/>
            <person name="Durkin A.S."/>
            <person name="Torralba M."/>
            <person name="Methe B."/>
            <person name="Sutton G.G."/>
            <person name="Strausberg R.L."/>
            <person name="Nelson K.E."/>
        </authorList>
    </citation>
    <scope>NUCLEOTIDE SEQUENCE [LARGE SCALE GENOMIC DNA]</scope>
    <source>
        <strain evidence="2 3">W5455</strain>
    </source>
</reference>
<keyword evidence="3" id="KW-1185">Reference proteome</keyword>